<accession>A0A4R3YIN0</accession>
<evidence type="ECO:0000313" key="3">
    <source>
        <dbReference type="EMBL" id="TCV92525.1"/>
    </source>
</evidence>
<reference evidence="3 4" key="1">
    <citation type="submission" date="2019-03" db="EMBL/GenBank/DDBJ databases">
        <title>Genomic Encyclopedia of Type Strains, Phase IV (KMG-IV): sequencing the most valuable type-strain genomes for metagenomic binning, comparative biology and taxonomic classification.</title>
        <authorList>
            <person name="Goeker M."/>
        </authorList>
    </citation>
    <scope>NUCLEOTIDE SEQUENCE [LARGE SCALE GENOMIC DNA]</scope>
    <source>
        <strain evidence="3 4">DSM 29487</strain>
    </source>
</reference>
<feature type="transmembrane region" description="Helical" evidence="2">
    <location>
        <begin position="70"/>
        <end position="91"/>
    </location>
</feature>
<dbReference type="EMBL" id="SMCQ01000026">
    <property type="protein sequence ID" value="TCV92525.1"/>
    <property type="molecule type" value="Genomic_DNA"/>
</dbReference>
<evidence type="ECO:0000313" key="4">
    <source>
        <dbReference type="Proteomes" id="UP000295515"/>
    </source>
</evidence>
<dbReference type="Proteomes" id="UP000295515">
    <property type="component" value="Unassembled WGS sequence"/>
</dbReference>
<dbReference type="AlphaFoldDB" id="A0A4R3YIN0"/>
<dbReference type="GeneID" id="98916472"/>
<keyword evidence="4" id="KW-1185">Reference proteome</keyword>
<evidence type="ECO:0000256" key="2">
    <source>
        <dbReference type="SAM" id="Phobius"/>
    </source>
</evidence>
<name>A0A4R3YIN0_9FIRM</name>
<gene>
    <name evidence="3" type="ORF">EDD60_1268</name>
</gene>
<feature type="compositionally biased region" description="Acidic residues" evidence="1">
    <location>
        <begin position="43"/>
        <end position="56"/>
    </location>
</feature>
<protein>
    <submittedName>
        <fullName evidence="3">Uncharacterized protein</fullName>
    </submittedName>
</protein>
<keyword evidence="2" id="KW-0812">Transmembrane</keyword>
<feature type="region of interest" description="Disordered" evidence="1">
    <location>
        <begin position="1"/>
        <end position="58"/>
    </location>
</feature>
<proteinExistence type="predicted"/>
<keyword evidence="2" id="KW-1133">Transmembrane helix</keyword>
<comment type="caution">
    <text evidence="3">The sequence shown here is derived from an EMBL/GenBank/DDBJ whole genome shotgun (WGS) entry which is preliminary data.</text>
</comment>
<keyword evidence="2" id="KW-0472">Membrane</keyword>
<dbReference type="RefSeq" id="WP_066444519.1">
    <property type="nucleotide sequence ID" value="NZ_CAUWFI010000012.1"/>
</dbReference>
<sequence>MAKRFQFDDEDDDIEDQYQQPSHIDELESMRMAKSAQSMNQDEYTDEFESFDDEDNQPMSKKKKKFVWKWWHYLLIGLGVLLIAFAAYIFFASQNDGPVYGKRCEGIVSINKDLQAATIDTMKKEYSEIQDLSLSTECRQLKVDIIFKDGMSTKKAKQIAEKTVQTLDGLVGKPKENGKTYSTLFGKIDNIYQYEVNLYLTSKNSEDFPIYGTKNVQNDDFSYTLSSIRDKDSANKAKETLNNK</sequence>
<evidence type="ECO:0000256" key="1">
    <source>
        <dbReference type="SAM" id="MobiDB-lite"/>
    </source>
</evidence>
<organism evidence="3 4">
    <name type="scientific">Longibaculum muris</name>
    <dbReference type="NCBI Taxonomy" id="1796628"/>
    <lineage>
        <taxon>Bacteria</taxon>
        <taxon>Bacillati</taxon>
        <taxon>Bacillota</taxon>
        <taxon>Erysipelotrichia</taxon>
        <taxon>Erysipelotrichales</taxon>
        <taxon>Coprobacillaceae</taxon>
        <taxon>Longibaculum</taxon>
    </lineage>
</organism>